<feature type="transmembrane region" description="Helical" evidence="8">
    <location>
        <begin position="278"/>
        <end position="298"/>
    </location>
</feature>
<keyword evidence="10" id="KW-1185">Reference proteome</keyword>
<feature type="transmembrane region" description="Helical" evidence="8">
    <location>
        <begin position="519"/>
        <end position="542"/>
    </location>
</feature>
<sequence length="674" mass="76453">MNGEIMEDQDMKPQLPESSYSKPLPEDTWNSFSLQTEILPFDEPSGGIKKFDTLSSDIWSNEDNEKIPESTIINLTMAEVPSDRPSWANKIEYLLAQVGFCLGLSSVWHFPYMCFRNGGVSFIIIYILKLFLVGIPILFLEMAIGQRMCQGIIGVWKAISPWIGGVGYSSFVVCIIVGLYFSIVISWNLFYLVQSFQSPLPWTLCPSLRAHSSDLDPECKRTRSTTYFWYWKILNTADEMEIGGIPIFHLCMSLFVTWSIICISMIKGLKSTGKVIVLPYIILFCLLIWSLLLDGAFFGLKNLLAVKVRSWCQTGNQLFLSIGPGFGSFTAISSYIPRSNDCVSDAFAVGLLNLAASVISSNNFIQLYSVSRNADIVIHLITTGVLPALVLPPDSLYHNPSSTYTKWISGLPTQVKRRNRTIFIMEGPGVAFVVFIDIISLFSGPNFWAIIIFLLLVTQEMSSLMGIMQGIITPLQDVFSSFKRHTNLLTMGVCVPMFLGSLIFSRPSGSYFVNLLDDYWISLPIFCIIILENVAMAWIYGARRFLADMMIMLGHPIPPMYRWLWCIVSPVVLLILFLSTVINLCMRTTTYLAWDSSTSKEVIRSYPTWANVLLIFFVFVTILPIPTYNVHTFMQVAVTVTKIHNRDETIFKPQFQRSHRSPFHCFRRRKTQRK</sequence>
<proteinExistence type="predicted"/>
<feature type="binding site" evidence="6">
    <location>
        <position position="99"/>
    </location>
    <ligand>
        <name>Na(+)</name>
        <dbReference type="ChEBI" id="CHEBI:29101"/>
        <label>1</label>
    </ligand>
</feature>
<feature type="binding site" evidence="6">
    <location>
        <position position="353"/>
    </location>
    <ligand>
        <name>Na(+)</name>
        <dbReference type="ChEBI" id="CHEBI:29101"/>
        <label>1</label>
    </ligand>
</feature>
<feature type="transmembrane region" description="Helical" evidence="8">
    <location>
        <begin position="247"/>
        <end position="266"/>
    </location>
</feature>
<feature type="binding site" evidence="6">
    <location>
        <position position="463"/>
    </location>
    <ligand>
        <name>Na(+)</name>
        <dbReference type="ChEBI" id="CHEBI:29101"/>
        <label>1</label>
    </ligand>
</feature>
<dbReference type="InterPro" id="IPR000175">
    <property type="entry name" value="Na/ntran_symport"/>
</dbReference>
<evidence type="ECO:0000256" key="2">
    <source>
        <dbReference type="ARBA" id="ARBA00022448"/>
    </source>
</evidence>
<feature type="transmembrane region" description="Helical" evidence="8">
    <location>
        <begin position="123"/>
        <end position="144"/>
    </location>
</feature>
<dbReference type="PRINTS" id="PR00176">
    <property type="entry name" value="NANEUSMPORT"/>
</dbReference>
<dbReference type="Proteomes" id="UP000694422">
    <property type="component" value="Unplaced"/>
</dbReference>
<reference evidence="9" key="2">
    <citation type="submission" date="2025-09" db="UniProtKB">
        <authorList>
            <consortium name="Ensembl"/>
        </authorList>
    </citation>
    <scope>IDENTIFICATION</scope>
</reference>
<dbReference type="AlphaFoldDB" id="A0A8C9P6J5"/>
<comment type="subcellular location">
    <subcellularLocation>
        <location evidence="1">Membrane</location>
        <topology evidence="1">Multi-pass membrane protein</topology>
    </subcellularLocation>
</comment>
<dbReference type="GO" id="GO:0046872">
    <property type="term" value="F:metal ion binding"/>
    <property type="evidence" value="ECO:0007669"/>
    <property type="project" value="UniProtKB-KW"/>
</dbReference>
<dbReference type="GO" id="GO:0005886">
    <property type="term" value="C:plasma membrane"/>
    <property type="evidence" value="ECO:0007669"/>
    <property type="project" value="TreeGrafter"/>
</dbReference>
<reference evidence="9" key="1">
    <citation type="submission" date="2025-08" db="UniProtKB">
        <authorList>
            <consortium name="Ensembl"/>
        </authorList>
    </citation>
    <scope>IDENTIFICATION</scope>
</reference>
<keyword evidence="3 8" id="KW-0812">Transmembrane</keyword>
<dbReference type="PANTHER" id="PTHR11616:SF100">
    <property type="entry name" value="TRANSPORTER"/>
    <property type="match status" value="1"/>
</dbReference>
<feature type="binding site" evidence="6">
    <location>
        <position position="321"/>
    </location>
    <ligand>
        <name>Na(+)</name>
        <dbReference type="ChEBI" id="CHEBI:29101"/>
        <label>1</label>
    </ligand>
</feature>
<dbReference type="InterPro" id="IPR037272">
    <property type="entry name" value="SNS_sf"/>
</dbReference>
<evidence type="ECO:0000256" key="5">
    <source>
        <dbReference type="ARBA" id="ARBA00023136"/>
    </source>
</evidence>
<evidence type="ECO:0008006" key="11">
    <source>
        <dbReference type="Google" id="ProtNLM"/>
    </source>
</evidence>
<evidence type="ECO:0000256" key="4">
    <source>
        <dbReference type="ARBA" id="ARBA00022989"/>
    </source>
</evidence>
<feature type="transmembrane region" description="Helical" evidence="8">
    <location>
        <begin position="165"/>
        <end position="190"/>
    </location>
</feature>
<feature type="transmembrane region" description="Helical" evidence="8">
    <location>
        <begin position="488"/>
        <end position="507"/>
    </location>
</feature>
<feature type="region of interest" description="Disordered" evidence="7">
    <location>
        <begin position="1"/>
        <end position="28"/>
    </location>
</feature>
<dbReference type="Ensembl" id="ENSSDAT00000004518.1">
    <property type="protein sequence ID" value="ENSSDAP00000003929.1"/>
    <property type="gene ID" value="ENSSDAG00000003701.1"/>
</dbReference>
<dbReference type="PROSITE" id="PS50267">
    <property type="entry name" value="NA_NEUROTRAN_SYMP_3"/>
    <property type="match status" value="1"/>
</dbReference>
<feature type="transmembrane region" description="Helical" evidence="8">
    <location>
        <begin position="563"/>
        <end position="586"/>
    </location>
</feature>
<feature type="transmembrane region" description="Helical" evidence="8">
    <location>
        <begin position="422"/>
        <end position="442"/>
    </location>
</feature>
<evidence type="ECO:0000256" key="6">
    <source>
        <dbReference type="PIRSR" id="PIRSR600175-1"/>
    </source>
</evidence>
<evidence type="ECO:0000313" key="9">
    <source>
        <dbReference type="Ensembl" id="ENSSDAP00000003929.1"/>
    </source>
</evidence>
<evidence type="ECO:0000256" key="7">
    <source>
        <dbReference type="SAM" id="MobiDB-lite"/>
    </source>
</evidence>
<keyword evidence="6" id="KW-0479">Metal-binding</keyword>
<evidence type="ECO:0000256" key="3">
    <source>
        <dbReference type="ARBA" id="ARBA00022692"/>
    </source>
</evidence>
<evidence type="ECO:0000256" key="8">
    <source>
        <dbReference type="SAM" id="Phobius"/>
    </source>
</evidence>
<feature type="transmembrane region" description="Helical" evidence="8">
    <location>
        <begin position="448"/>
        <end position="467"/>
    </location>
</feature>
<dbReference type="GO" id="GO:0035725">
    <property type="term" value="P:sodium ion transmembrane transport"/>
    <property type="evidence" value="ECO:0007669"/>
    <property type="project" value="TreeGrafter"/>
</dbReference>
<name>A0A8C9P6J5_SPEDA</name>
<evidence type="ECO:0000313" key="10">
    <source>
        <dbReference type="Proteomes" id="UP000694422"/>
    </source>
</evidence>
<dbReference type="SUPFAM" id="SSF161070">
    <property type="entry name" value="SNF-like"/>
    <property type="match status" value="1"/>
</dbReference>
<accession>A0A8C9P6J5</accession>
<dbReference type="GO" id="GO:0006865">
    <property type="term" value="P:amino acid transport"/>
    <property type="evidence" value="ECO:0007669"/>
    <property type="project" value="TreeGrafter"/>
</dbReference>
<keyword evidence="6" id="KW-0915">Sodium</keyword>
<keyword evidence="4 8" id="KW-1133">Transmembrane helix</keyword>
<dbReference type="PANTHER" id="PTHR11616">
    <property type="entry name" value="SODIUM/CHLORIDE DEPENDENT TRANSPORTER"/>
    <property type="match status" value="1"/>
</dbReference>
<evidence type="ECO:0000256" key="1">
    <source>
        <dbReference type="ARBA" id="ARBA00004141"/>
    </source>
</evidence>
<keyword evidence="5 8" id="KW-0472">Membrane</keyword>
<protein>
    <recommendedName>
        <fullName evidence="11">Transporter</fullName>
    </recommendedName>
</protein>
<dbReference type="Pfam" id="PF00209">
    <property type="entry name" value="SNF"/>
    <property type="match status" value="1"/>
</dbReference>
<organism evidence="9 10">
    <name type="scientific">Spermophilus dauricus</name>
    <name type="common">Daurian ground squirrel</name>
    <dbReference type="NCBI Taxonomy" id="99837"/>
    <lineage>
        <taxon>Eukaryota</taxon>
        <taxon>Metazoa</taxon>
        <taxon>Chordata</taxon>
        <taxon>Craniata</taxon>
        <taxon>Vertebrata</taxon>
        <taxon>Euteleostomi</taxon>
        <taxon>Mammalia</taxon>
        <taxon>Eutheria</taxon>
        <taxon>Euarchontoglires</taxon>
        <taxon>Glires</taxon>
        <taxon>Rodentia</taxon>
        <taxon>Sciuromorpha</taxon>
        <taxon>Sciuridae</taxon>
        <taxon>Xerinae</taxon>
        <taxon>Marmotini</taxon>
        <taxon>Spermophilus</taxon>
    </lineage>
</organism>
<feature type="transmembrane region" description="Helical" evidence="8">
    <location>
        <begin position="93"/>
        <end position="111"/>
    </location>
</feature>
<feature type="transmembrane region" description="Helical" evidence="8">
    <location>
        <begin position="606"/>
        <end position="625"/>
    </location>
</feature>
<keyword evidence="2" id="KW-0813">Transport</keyword>
<feature type="transmembrane region" description="Helical" evidence="8">
    <location>
        <begin position="318"/>
        <end position="336"/>
    </location>
</feature>